<keyword evidence="1" id="KW-1133">Transmembrane helix</keyword>
<name>K9UPI3_CHAP6</name>
<keyword evidence="1" id="KW-0472">Membrane</keyword>
<protein>
    <recommendedName>
        <fullName evidence="4">DUF2834 domain-containing protein</fullName>
    </recommendedName>
</protein>
<sequence>MSTSTNISTTRSFNSLKTLYLILAIAGSIAPWYWLLQEPAALLSPTLFLQRTFANNITTALASDLLISASGFFIFASIELKRLGSTALGVLLYVGLTFGIGLSCSLPLFLYRRELILERNTVSKY</sequence>
<evidence type="ECO:0008006" key="4">
    <source>
        <dbReference type="Google" id="ProtNLM"/>
    </source>
</evidence>
<gene>
    <name evidence="2" type="ORF">Cha6605_5225</name>
</gene>
<evidence type="ECO:0000313" key="3">
    <source>
        <dbReference type="Proteomes" id="UP000010366"/>
    </source>
</evidence>
<accession>K9UPI3</accession>
<evidence type="ECO:0000256" key="1">
    <source>
        <dbReference type="SAM" id="Phobius"/>
    </source>
</evidence>
<dbReference type="InterPro" id="IPR021362">
    <property type="entry name" value="DUF2834"/>
</dbReference>
<reference evidence="2 3" key="1">
    <citation type="submission" date="2012-05" db="EMBL/GenBank/DDBJ databases">
        <title>Finished chromosome of genome of Chamaesiphon sp. PCC 6605.</title>
        <authorList>
            <consortium name="US DOE Joint Genome Institute"/>
            <person name="Gugger M."/>
            <person name="Coursin T."/>
            <person name="Rippka R."/>
            <person name="Tandeau De Marsac N."/>
            <person name="Huntemann M."/>
            <person name="Wei C.-L."/>
            <person name="Han J."/>
            <person name="Detter J.C."/>
            <person name="Han C."/>
            <person name="Tapia R."/>
            <person name="Chen A."/>
            <person name="Kyrpides N."/>
            <person name="Mavromatis K."/>
            <person name="Markowitz V."/>
            <person name="Szeto E."/>
            <person name="Ivanova N."/>
            <person name="Pagani I."/>
            <person name="Pati A."/>
            <person name="Goodwin L."/>
            <person name="Nordberg H.P."/>
            <person name="Cantor M.N."/>
            <person name="Hua S.X."/>
            <person name="Woyke T."/>
            <person name="Kerfeld C.A."/>
        </authorList>
    </citation>
    <scope>NUCLEOTIDE SEQUENCE [LARGE SCALE GENOMIC DNA]</scope>
    <source>
        <strain evidence="3">ATCC 27169 / PCC 6605</strain>
    </source>
</reference>
<dbReference type="EMBL" id="CP003600">
    <property type="protein sequence ID" value="AFY96114.1"/>
    <property type="molecule type" value="Genomic_DNA"/>
</dbReference>
<keyword evidence="3" id="KW-1185">Reference proteome</keyword>
<dbReference type="OrthoDB" id="2619901at2"/>
<dbReference type="eggNOG" id="ENOG50322FN">
    <property type="taxonomic scope" value="Bacteria"/>
</dbReference>
<dbReference type="AlphaFoldDB" id="K9UPI3"/>
<dbReference type="PATRIC" id="fig|1173020.3.peg.5995"/>
<dbReference type="KEGG" id="cmp:Cha6605_5225"/>
<feature type="transmembrane region" description="Helical" evidence="1">
    <location>
        <begin position="90"/>
        <end position="111"/>
    </location>
</feature>
<dbReference type="Proteomes" id="UP000010366">
    <property type="component" value="Chromosome"/>
</dbReference>
<feature type="transmembrane region" description="Helical" evidence="1">
    <location>
        <begin position="18"/>
        <end position="36"/>
    </location>
</feature>
<dbReference type="Pfam" id="PF11196">
    <property type="entry name" value="DUF2834"/>
    <property type="match status" value="1"/>
</dbReference>
<keyword evidence="1" id="KW-0812">Transmembrane</keyword>
<dbReference type="HOGENOM" id="CLU_144129_1_0_3"/>
<proteinExistence type="predicted"/>
<dbReference type="RefSeq" id="WP_015162198.1">
    <property type="nucleotide sequence ID" value="NC_019697.1"/>
</dbReference>
<feature type="transmembrane region" description="Helical" evidence="1">
    <location>
        <begin position="57"/>
        <end position="78"/>
    </location>
</feature>
<evidence type="ECO:0000313" key="2">
    <source>
        <dbReference type="EMBL" id="AFY96114.1"/>
    </source>
</evidence>
<organism evidence="2 3">
    <name type="scientific">Chamaesiphon minutus (strain ATCC 27169 / PCC 6605)</name>
    <dbReference type="NCBI Taxonomy" id="1173020"/>
    <lineage>
        <taxon>Bacteria</taxon>
        <taxon>Bacillati</taxon>
        <taxon>Cyanobacteriota</taxon>
        <taxon>Cyanophyceae</taxon>
        <taxon>Gomontiellales</taxon>
        <taxon>Chamaesiphonaceae</taxon>
        <taxon>Chamaesiphon</taxon>
    </lineage>
</organism>